<dbReference type="PROSITE" id="PS50294">
    <property type="entry name" value="WD_REPEATS_REGION"/>
    <property type="match status" value="3"/>
</dbReference>
<keyword evidence="1 3" id="KW-0853">WD repeat</keyword>
<dbReference type="AlphaFoldDB" id="A0A7C9AE98"/>
<keyword evidence="2" id="KW-0677">Repeat</keyword>
<sequence length="701" mass="77615">MMDTCSDHGEHQFFDALEEVAEFSESGSDCPGDAYSGSRGSVSLSSIAQFDVWIQRPESVEARRSKFFNWLGLDVDKSCNDDSKDNCDFEEEADRIPSISGAVLSSISFEKGFSSNCSSTSCVSVSDSELHGDFIPKENLDGRMESNVADQNGESGSDIVVRIEQSDRCLSSSSTRSELSTVENTAMGSSKRVKKWWLSRLRSFTCVMESGDESCKCDLTAGARIQRVKVHQSKKQSKELSALYFGQNIQAHKGAILTMKFSPDGQFLASAGEDGIVRIWQVVEDDRSNEHDIPDMDPSCVYFTVDHRSELKPLSMDRGTSGKLRRTSDSACVVLPPKVFRLLENPLHEFQGHTGEILDISWSRNNCLLSSSVDKTVRLWAVGLDHCLKVFPHNDYVTCVQFNPVDDNYFLSGSIDGKVRIWEISHCKVVNWTEIKDIVTAVCHRPDGQGGIIGTITGSCRFYNISDNQLELDAPIFLHNRKKSSGRRITGFQFFPQDPSKVMVSCADSQVRVIQGVNVIGKYKGFRSTGSYCSAFFTSDGRHIVSASEDSNVYVWNCVNPDDQDPSQIKKVKSCERFLSNASVALPWPGLQIASRRGWRNSASSGTPHGGCSVLSPANFSCGPEYVSESYCSKGSALWPEEKLLTRSPLGITSSIHKSEYKFLRTCQNISDSHAWGLVIVTAGWDGQIRSFHNYGLPVPH</sequence>
<feature type="repeat" description="WD" evidence="3">
    <location>
        <begin position="249"/>
        <end position="290"/>
    </location>
</feature>
<evidence type="ECO:0000256" key="3">
    <source>
        <dbReference type="PROSITE-ProRule" id="PRU00221"/>
    </source>
</evidence>
<dbReference type="PANTHER" id="PTHR14221:SF57">
    <property type="entry name" value="TRANSDUCIN_WD40 REPEAT-LIKE SUPERFAMILY PROTEIN"/>
    <property type="match status" value="1"/>
</dbReference>
<dbReference type="PRINTS" id="PR00320">
    <property type="entry name" value="GPROTEINBRPT"/>
</dbReference>
<dbReference type="SMART" id="SM00320">
    <property type="entry name" value="WD40"/>
    <property type="match status" value="7"/>
</dbReference>
<dbReference type="InterPro" id="IPR040324">
    <property type="entry name" value="WDR44/Dgr2"/>
</dbReference>
<dbReference type="SUPFAM" id="SSF50978">
    <property type="entry name" value="WD40 repeat-like"/>
    <property type="match status" value="1"/>
</dbReference>
<reference evidence="4" key="2">
    <citation type="submission" date="2020-07" db="EMBL/GenBank/DDBJ databases">
        <authorList>
            <person name="Vera ALvarez R."/>
            <person name="Arias-Moreno D.M."/>
            <person name="Jimenez-Jacinto V."/>
            <person name="Jimenez-Bremont J.F."/>
            <person name="Swaminathan K."/>
            <person name="Moose S.P."/>
            <person name="Guerrero-Gonzalez M.L."/>
            <person name="Marino-Ramirez L."/>
            <person name="Landsman D."/>
            <person name="Rodriguez-Kessler M."/>
            <person name="Delgado-Sanchez P."/>
        </authorList>
    </citation>
    <scope>NUCLEOTIDE SEQUENCE</scope>
    <source>
        <tissue evidence="4">Cladode</tissue>
    </source>
</reference>
<dbReference type="Pfam" id="PF00400">
    <property type="entry name" value="WD40"/>
    <property type="match status" value="4"/>
</dbReference>
<dbReference type="EMBL" id="GISG01231463">
    <property type="protein sequence ID" value="MBA4666372.1"/>
    <property type="molecule type" value="Transcribed_RNA"/>
</dbReference>
<dbReference type="InterPro" id="IPR001680">
    <property type="entry name" value="WD40_rpt"/>
</dbReference>
<dbReference type="PROSITE" id="PS50082">
    <property type="entry name" value="WD_REPEATS_2"/>
    <property type="match status" value="4"/>
</dbReference>
<evidence type="ECO:0000256" key="1">
    <source>
        <dbReference type="ARBA" id="ARBA00022574"/>
    </source>
</evidence>
<feature type="repeat" description="WD" evidence="3">
    <location>
        <begin position="537"/>
        <end position="557"/>
    </location>
</feature>
<dbReference type="InterPro" id="IPR015943">
    <property type="entry name" value="WD40/YVTN_repeat-like_dom_sf"/>
</dbReference>
<feature type="repeat" description="WD" evidence="3">
    <location>
        <begin position="390"/>
        <end position="425"/>
    </location>
</feature>
<reference evidence="4" key="1">
    <citation type="journal article" date="2013" name="J. Plant Res.">
        <title>Effect of fungi and light on seed germination of three Opuntia species from semiarid lands of central Mexico.</title>
        <authorList>
            <person name="Delgado-Sanchez P."/>
            <person name="Jimenez-Bremont J.F."/>
            <person name="Guerrero-Gonzalez Mde L."/>
            <person name="Flores J."/>
        </authorList>
    </citation>
    <scope>NUCLEOTIDE SEQUENCE</scope>
    <source>
        <tissue evidence="4">Cladode</tissue>
    </source>
</reference>
<evidence type="ECO:0000313" key="4">
    <source>
        <dbReference type="EMBL" id="MBA4666372.1"/>
    </source>
</evidence>
<dbReference type="PANTHER" id="PTHR14221">
    <property type="entry name" value="WD REPEAT DOMAIN 44"/>
    <property type="match status" value="1"/>
</dbReference>
<dbReference type="InterPro" id="IPR020472">
    <property type="entry name" value="WD40_PAC1"/>
</dbReference>
<feature type="repeat" description="WD" evidence="3">
    <location>
        <begin position="350"/>
        <end position="380"/>
    </location>
</feature>
<protein>
    <submittedName>
        <fullName evidence="4">Uncharacterized protein</fullName>
    </submittedName>
</protein>
<accession>A0A7C9AE98</accession>
<name>A0A7C9AE98_OPUST</name>
<dbReference type="Gene3D" id="2.130.10.10">
    <property type="entry name" value="YVTN repeat-like/Quinoprotein amine dehydrogenase"/>
    <property type="match status" value="1"/>
</dbReference>
<evidence type="ECO:0000256" key="2">
    <source>
        <dbReference type="ARBA" id="ARBA00022737"/>
    </source>
</evidence>
<organism evidence="4">
    <name type="scientific">Opuntia streptacantha</name>
    <name type="common">Prickly pear cactus</name>
    <name type="synonym">Opuntia cardona</name>
    <dbReference type="NCBI Taxonomy" id="393608"/>
    <lineage>
        <taxon>Eukaryota</taxon>
        <taxon>Viridiplantae</taxon>
        <taxon>Streptophyta</taxon>
        <taxon>Embryophyta</taxon>
        <taxon>Tracheophyta</taxon>
        <taxon>Spermatophyta</taxon>
        <taxon>Magnoliopsida</taxon>
        <taxon>eudicotyledons</taxon>
        <taxon>Gunneridae</taxon>
        <taxon>Pentapetalae</taxon>
        <taxon>Caryophyllales</taxon>
        <taxon>Cactineae</taxon>
        <taxon>Cactaceae</taxon>
        <taxon>Opuntioideae</taxon>
        <taxon>Opuntia</taxon>
    </lineage>
</organism>
<proteinExistence type="predicted"/>
<dbReference type="InterPro" id="IPR036322">
    <property type="entry name" value="WD40_repeat_dom_sf"/>
</dbReference>